<dbReference type="OrthoDB" id="5526813at2"/>
<keyword evidence="3" id="KW-1185">Reference proteome</keyword>
<evidence type="ECO:0000313" key="2">
    <source>
        <dbReference type="EMBL" id="SCY45029.1"/>
    </source>
</evidence>
<organism evidence="2 3">
    <name type="scientific">Desulfoluna spongiiphila</name>
    <dbReference type="NCBI Taxonomy" id="419481"/>
    <lineage>
        <taxon>Bacteria</taxon>
        <taxon>Pseudomonadati</taxon>
        <taxon>Thermodesulfobacteriota</taxon>
        <taxon>Desulfobacteria</taxon>
        <taxon>Desulfobacterales</taxon>
        <taxon>Desulfolunaceae</taxon>
        <taxon>Desulfoluna</taxon>
    </lineage>
</organism>
<proteinExistence type="predicted"/>
<evidence type="ECO:0000256" key="1">
    <source>
        <dbReference type="SAM" id="MobiDB-lite"/>
    </source>
</evidence>
<protein>
    <submittedName>
        <fullName evidence="2">Uncharacterized protein</fullName>
    </submittedName>
</protein>
<feature type="compositionally biased region" description="Basic and acidic residues" evidence="1">
    <location>
        <begin position="173"/>
        <end position="187"/>
    </location>
</feature>
<dbReference type="AlphaFoldDB" id="A0A1G5G0Y8"/>
<name>A0A1G5G0Y8_9BACT</name>
<dbReference type="Proteomes" id="UP000198870">
    <property type="component" value="Unassembled WGS sequence"/>
</dbReference>
<dbReference type="EMBL" id="FMUX01000009">
    <property type="protein sequence ID" value="SCY45029.1"/>
    <property type="molecule type" value="Genomic_DNA"/>
</dbReference>
<evidence type="ECO:0000313" key="3">
    <source>
        <dbReference type="Proteomes" id="UP000198870"/>
    </source>
</evidence>
<dbReference type="STRING" id="419481.SAMN05216233_109126"/>
<reference evidence="2 3" key="1">
    <citation type="submission" date="2016-10" db="EMBL/GenBank/DDBJ databases">
        <authorList>
            <person name="de Groot N.N."/>
        </authorList>
    </citation>
    <scope>NUCLEOTIDE SEQUENCE [LARGE SCALE GENOMIC DNA]</scope>
    <source>
        <strain evidence="2 3">AA1</strain>
    </source>
</reference>
<dbReference type="RefSeq" id="WP_092211195.1">
    <property type="nucleotide sequence ID" value="NZ_FMUX01000009.1"/>
</dbReference>
<gene>
    <name evidence="2" type="ORF">SAMN05216233_109126</name>
</gene>
<feature type="compositionally biased region" description="Basic and acidic residues" evidence="1">
    <location>
        <begin position="105"/>
        <end position="116"/>
    </location>
</feature>
<sequence length="359" mass="39234">MRARNIKPGFFCNEELAECSFPARILFAGLWCLADREGYLEDRPKKIKIQIFPADSVDCEALLCELSAAKLIARYSGDDGKYIWIPSFRSHQNPHRREKPSKIPPHPEDAEKRTEPEGENTEQGPSTDSPGHDQGQAKDGPGYDQGQAKDGPGYDQGQTKDGPGSGQGQAKGSPEHDQGQARGEPRPNRARLNPDTGILNPESGFKKDTGNSSESPADPLETFSVEIVEFVKGFDSHILAKYGKSAPKATASHVLKSCDAVDRLIRTDGFTLEEIKQSVWWACRDDFWGPNAKSLAALRKKGEDGTTKFQKIYTASRAGPRTSGAPRGSMFDTLVNEACDELEEGYEATRGSCGNKDGV</sequence>
<accession>A0A1G5G0Y8</accession>
<feature type="region of interest" description="Disordered" evidence="1">
    <location>
        <begin position="91"/>
        <end position="218"/>
    </location>
</feature>